<evidence type="ECO:0000313" key="2">
    <source>
        <dbReference type="EMBL" id="RDI68395.1"/>
    </source>
</evidence>
<dbReference type="SUPFAM" id="SSF51735">
    <property type="entry name" value="NAD(P)-binding Rossmann-fold domains"/>
    <property type="match status" value="1"/>
</dbReference>
<dbReference type="SMART" id="SM00829">
    <property type="entry name" value="PKS_ER"/>
    <property type="match status" value="1"/>
</dbReference>
<dbReference type="RefSeq" id="WP_067993447.1">
    <property type="nucleotide sequence ID" value="NZ_QQBC01000002.1"/>
</dbReference>
<keyword evidence="3" id="KW-1185">Reference proteome</keyword>
<dbReference type="InterPro" id="IPR052711">
    <property type="entry name" value="Zinc_ADH-like"/>
</dbReference>
<dbReference type="Proteomes" id="UP000254869">
    <property type="component" value="Unassembled WGS sequence"/>
</dbReference>
<evidence type="ECO:0000259" key="1">
    <source>
        <dbReference type="SMART" id="SM00829"/>
    </source>
</evidence>
<dbReference type="CDD" id="cd08276">
    <property type="entry name" value="MDR7"/>
    <property type="match status" value="1"/>
</dbReference>
<dbReference type="AlphaFoldDB" id="A0A370ICE0"/>
<sequence>MNAIAYHFEPGSDLDGLTSAAQQVPEPGPGQIVVRVRAAAVNRRDLMIVEGTSLPATPGVIPLADGVGDVVATGPGVVRAAVGDRVTSTFYVSWTDGPMRVAEARDQYGLSHDGMLANYAVLEEESVVHVPEHLPDEEAASLTTAGVTAWSALTAGRPVLPGQNVLVVGAGSVGQFAVQFARVLGARVLVIGSAERAEFLRGLGADEVIDHHTTRDWENVVRELTGGDGVDHVIETVGPRTFAHSRAAAALNGAITIIGMFQADDKNAAEDPFQGRPLTIRHLNVGSRVEFEAMNETIAKYQLRVAIDRVFPLEQAVEAYRYLREGKPVGKVVITMQ</sequence>
<dbReference type="PANTHER" id="PTHR45033:SF2">
    <property type="entry name" value="ZINC-TYPE ALCOHOL DEHYDROGENASE-LIKE PROTEIN C1773.06C"/>
    <property type="match status" value="1"/>
</dbReference>
<dbReference type="EMBL" id="QQBC01000002">
    <property type="protein sequence ID" value="RDI68395.1"/>
    <property type="molecule type" value="Genomic_DNA"/>
</dbReference>
<accession>A0A370ICE0</accession>
<dbReference type="InterPro" id="IPR011032">
    <property type="entry name" value="GroES-like_sf"/>
</dbReference>
<dbReference type="InterPro" id="IPR020843">
    <property type="entry name" value="ER"/>
</dbReference>
<reference evidence="2 3" key="1">
    <citation type="submission" date="2018-07" db="EMBL/GenBank/DDBJ databases">
        <title>Genomic Encyclopedia of Type Strains, Phase IV (KMG-IV): sequencing the most valuable type-strain genomes for metagenomic binning, comparative biology and taxonomic classification.</title>
        <authorList>
            <person name="Goeker M."/>
        </authorList>
    </citation>
    <scope>NUCLEOTIDE SEQUENCE [LARGE SCALE GENOMIC DNA]</scope>
    <source>
        <strain evidence="2 3">DSM 44290</strain>
    </source>
</reference>
<dbReference type="STRING" id="1210086.GCA_001613105_01372"/>
<dbReference type="Gene3D" id="3.90.180.10">
    <property type="entry name" value="Medium-chain alcohol dehydrogenases, catalytic domain"/>
    <property type="match status" value="1"/>
</dbReference>
<dbReference type="Pfam" id="PF00107">
    <property type="entry name" value="ADH_zinc_N"/>
    <property type="match status" value="1"/>
</dbReference>
<dbReference type="Gene3D" id="3.40.50.720">
    <property type="entry name" value="NAD(P)-binding Rossmann-like Domain"/>
    <property type="match status" value="1"/>
</dbReference>
<proteinExistence type="predicted"/>
<dbReference type="GO" id="GO:0016491">
    <property type="term" value="F:oxidoreductase activity"/>
    <property type="evidence" value="ECO:0007669"/>
    <property type="project" value="InterPro"/>
</dbReference>
<protein>
    <submittedName>
        <fullName evidence="2">NADPH:quinone reductase-like Zn-dependent oxidoreductase</fullName>
    </submittedName>
</protein>
<name>A0A370ICE0_9NOCA</name>
<dbReference type="InterPro" id="IPR013149">
    <property type="entry name" value="ADH-like_C"/>
</dbReference>
<gene>
    <name evidence="2" type="ORF">DFR76_102796</name>
</gene>
<dbReference type="SUPFAM" id="SSF50129">
    <property type="entry name" value="GroES-like"/>
    <property type="match status" value="1"/>
</dbReference>
<dbReference type="InterPro" id="IPR036291">
    <property type="entry name" value="NAD(P)-bd_dom_sf"/>
</dbReference>
<organism evidence="2 3">
    <name type="scientific">Nocardia pseudobrasiliensis</name>
    <dbReference type="NCBI Taxonomy" id="45979"/>
    <lineage>
        <taxon>Bacteria</taxon>
        <taxon>Bacillati</taxon>
        <taxon>Actinomycetota</taxon>
        <taxon>Actinomycetes</taxon>
        <taxon>Mycobacteriales</taxon>
        <taxon>Nocardiaceae</taxon>
        <taxon>Nocardia</taxon>
    </lineage>
</organism>
<dbReference type="PANTHER" id="PTHR45033">
    <property type="match status" value="1"/>
</dbReference>
<dbReference type="Pfam" id="PF08240">
    <property type="entry name" value="ADH_N"/>
    <property type="match status" value="1"/>
</dbReference>
<comment type="caution">
    <text evidence="2">The sequence shown here is derived from an EMBL/GenBank/DDBJ whole genome shotgun (WGS) entry which is preliminary data.</text>
</comment>
<evidence type="ECO:0000313" key="3">
    <source>
        <dbReference type="Proteomes" id="UP000254869"/>
    </source>
</evidence>
<feature type="domain" description="Enoyl reductase (ER)" evidence="1">
    <location>
        <begin position="12"/>
        <end position="334"/>
    </location>
</feature>
<dbReference type="InterPro" id="IPR013154">
    <property type="entry name" value="ADH-like_N"/>
</dbReference>